<dbReference type="AlphaFoldDB" id="A0A6A6FNW1"/>
<feature type="compositionally biased region" description="Polar residues" evidence="1">
    <location>
        <begin position="235"/>
        <end position="244"/>
    </location>
</feature>
<gene>
    <name evidence="3" type="ORF">CERZMDRAFT_120171</name>
</gene>
<dbReference type="Proteomes" id="UP000799539">
    <property type="component" value="Unassembled WGS sequence"/>
</dbReference>
<evidence type="ECO:0000313" key="3">
    <source>
        <dbReference type="EMBL" id="KAF2215101.1"/>
    </source>
</evidence>
<proteinExistence type="predicted"/>
<feature type="compositionally biased region" description="Polar residues" evidence="1">
    <location>
        <begin position="257"/>
        <end position="273"/>
    </location>
</feature>
<sequence>MKTASCVLYSLVALSANAAPIVQKRQLEAVTGVVSPVLNTASAATGPVVDTVSPLSKRQLEAVTGVVSPALDTVTSAAGPVVDAVSGVLGKRQLDAVTGPVSPLISTVSSATGPAVDNVSDVLGKRQLEAVTGVLSPVLDTATAATGPIVDTVSGVVGKRQVEGLTGAVQPVLDTVGSTVGQLPSDLGGRIPGVNRRQESPSGVVANTANEVLDSVTEGLSKSRTMGEDAGAGSQDPSDATPSDGTPFAPPSAFLPEQTTTADDSSSVPQSPEGQGAATFGPVSTDEGTIAALSELAKQAQVRDFLAKVRRAKIDSQGGRCGNLRQSG</sequence>
<reference evidence="3" key="1">
    <citation type="journal article" date="2020" name="Stud. Mycol.">
        <title>101 Dothideomycetes genomes: a test case for predicting lifestyles and emergence of pathogens.</title>
        <authorList>
            <person name="Haridas S."/>
            <person name="Albert R."/>
            <person name="Binder M."/>
            <person name="Bloem J."/>
            <person name="Labutti K."/>
            <person name="Salamov A."/>
            <person name="Andreopoulos B."/>
            <person name="Baker S."/>
            <person name="Barry K."/>
            <person name="Bills G."/>
            <person name="Bluhm B."/>
            <person name="Cannon C."/>
            <person name="Castanera R."/>
            <person name="Culley D."/>
            <person name="Daum C."/>
            <person name="Ezra D."/>
            <person name="Gonzalez J."/>
            <person name="Henrissat B."/>
            <person name="Kuo A."/>
            <person name="Liang C."/>
            <person name="Lipzen A."/>
            <person name="Lutzoni F."/>
            <person name="Magnuson J."/>
            <person name="Mondo S."/>
            <person name="Nolan M."/>
            <person name="Ohm R."/>
            <person name="Pangilinan J."/>
            <person name="Park H.-J."/>
            <person name="Ramirez L."/>
            <person name="Alfaro M."/>
            <person name="Sun H."/>
            <person name="Tritt A."/>
            <person name="Yoshinaga Y."/>
            <person name="Zwiers L.-H."/>
            <person name="Turgeon B."/>
            <person name="Goodwin S."/>
            <person name="Spatafora J."/>
            <person name="Crous P."/>
            <person name="Grigoriev I."/>
        </authorList>
    </citation>
    <scope>NUCLEOTIDE SEQUENCE</scope>
    <source>
        <strain evidence="3">SCOH1-5</strain>
    </source>
</reference>
<name>A0A6A6FNW1_9PEZI</name>
<feature type="chain" id="PRO_5025589949" evidence="2">
    <location>
        <begin position="19"/>
        <end position="328"/>
    </location>
</feature>
<keyword evidence="4" id="KW-1185">Reference proteome</keyword>
<feature type="region of interest" description="Disordered" evidence="1">
    <location>
        <begin position="187"/>
        <end position="211"/>
    </location>
</feature>
<feature type="region of interest" description="Disordered" evidence="1">
    <location>
        <begin position="223"/>
        <end position="284"/>
    </location>
</feature>
<feature type="signal peptide" evidence="2">
    <location>
        <begin position="1"/>
        <end position="18"/>
    </location>
</feature>
<evidence type="ECO:0000256" key="1">
    <source>
        <dbReference type="SAM" id="MobiDB-lite"/>
    </source>
</evidence>
<evidence type="ECO:0000313" key="4">
    <source>
        <dbReference type="Proteomes" id="UP000799539"/>
    </source>
</evidence>
<dbReference type="OrthoDB" id="3647749at2759"/>
<evidence type="ECO:0000256" key="2">
    <source>
        <dbReference type="SAM" id="SignalP"/>
    </source>
</evidence>
<accession>A0A6A6FNW1</accession>
<protein>
    <submittedName>
        <fullName evidence="3">Uncharacterized protein</fullName>
    </submittedName>
</protein>
<organism evidence="3 4">
    <name type="scientific">Cercospora zeae-maydis SCOH1-5</name>
    <dbReference type="NCBI Taxonomy" id="717836"/>
    <lineage>
        <taxon>Eukaryota</taxon>
        <taxon>Fungi</taxon>
        <taxon>Dikarya</taxon>
        <taxon>Ascomycota</taxon>
        <taxon>Pezizomycotina</taxon>
        <taxon>Dothideomycetes</taxon>
        <taxon>Dothideomycetidae</taxon>
        <taxon>Mycosphaerellales</taxon>
        <taxon>Mycosphaerellaceae</taxon>
        <taxon>Cercospora</taxon>
    </lineage>
</organism>
<keyword evidence="2" id="KW-0732">Signal</keyword>
<dbReference type="EMBL" id="ML992666">
    <property type="protein sequence ID" value="KAF2215101.1"/>
    <property type="molecule type" value="Genomic_DNA"/>
</dbReference>